<protein>
    <submittedName>
        <fullName evidence="1">Uncharacterized protein</fullName>
    </submittedName>
</protein>
<dbReference type="Proteomes" id="UP001054857">
    <property type="component" value="Unassembled WGS sequence"/>
</dbReference>
<dbReference type="AlphaFoldDB" id="A0AAD3HJY3"/>
<comment type="caution">
    <text evidence="1">The sequence shown here is derived from an EMBL/GenBank/DDBJ whole genome shotgun (WGS) entry which is preliminary data.</text>
</comment>
<proteinExistence type="predicted"/>
<evidence type="ECO:0000313" key="2">
    <source>
        <dbReference type="Proteomes" id="UP001054857"/>
    </source>
</evidence>
<reference evidence="1 2" key="1">
    <citation type="journal article" date="2021" name="Sci. Rep.">
        <title>Genome sequencing of the multicellular alga Astrephomene provides insights into convergent evolution of germ-soma differentiation.</title>
        <authorList>
            <person name="Yamashita S."/>
            <person name="Yamamoto K."/>
            <person name="Matsuzaki R."/>
            <person name="Suzuki S."/>
            <person name="Yamaguchi H."/>
            <person name="Hirooka S."/>
            <person name="Minakuchi Y."/>
            <person name="Miyagishima S."/>
            <person name="Kawachi M."/>
            <person name="Toyoda A."/>
            <person name="Nozaki H."/>
        </authorList>
    </citation>
    <scope>NUCLEOTIDE SEQUENCE [LARGE SCALE GENOMIC DNA]</scope>
    <source>
        <strain evidence="1 2">NIES-4017</strain>
    </source>
</reference>
<name>A0AAD3HJY3_9CHLO</name>
<dbReference type="EMBL" id="BMAR01000005">
    <property type="protein sequence ID" value="GFR43443.1"/>
    <property type="molecule type" value="Genomic_DNA"/>
</dbReference>
<gene>
    <name evidence="1" type="ORF">Agub_g4525</name>
</gene>
<sequence length="160" mass="16968">MMVCLCITVFAASRYARSSAEGTLWRALLGHWQRSRGGVPKGETISSHPRVHITLRRALQSRAPSRPEDHGAKAPLTLGILRLLVGWLAARAVARPEVAARSAADVCWLVVGFFGLLRCSELFALTPADIKELPGGGGCWCGSLAAKARPAGAGRVCVLG</sequence>
<accession>A0AAD3HJY3</accession>
<organism evidence="1 2">
    <name type="scientific">Astrephomene gubernaculifera</name>
    <dbReference type="NCBI Taxonomy" id="47775"/>
    <lineage>
        <taxon>Eukaryota</taxon>
        <taxon>Viridiplantae</taxon>
        <taxon>Chlorophyta</taxon>
        <taxon>core chlorophytes</taxon>
        <taxon>Chlorophyceae</taxon>
        <taxon>CS clade</taxon>
        <taxon>Chlamydomonadales</taxon>
        <taxon>Astrephomenaceae</taxon>
        <taxon>Astrephomene</taxon>
    </lineage>
</organism>
<keyword evidence="2" id="KW-1185">Reference proteome</keyword>
<evidence type="ECO:0000313" key="1">
    <source>
        <dbReference type="EMBL" id="GFR43443.1"/>
    </source>
</evidence>